<dbReference type="EMBL" id="JALKCH010000004">
    <property type="protein sequence ID" value="MCK0196593.1"/>
    <property type="molecule type" value="Genomic_DNA"/>
</dbReference>
<organism evidence="3 4">
    <name type="scientific">Ancylobacter crimeensis</name>
    <dbReference type="NCBI Taxonomy" id="2579147"/>
    <lineage>
        <taxon>Bacteria</taxon>
        <taxon>Pseudomonadati</taxon>
        <taxon>Pseudomonadota</taxon>
        <taxon>Alphaproteobacteria</taxon>
        <taxon>Hyphomicrobiales</taxon>
        <taxon>Xanthobacteraceae</taxon>
        <taxon>Ancylobacter</taxon>
    </lineage>
</organism>
<dbReference type="InterPro" id="IPR036182">
    <property type="entry name" value="PCuAC_sf"/>
</dbReference>
<feature type="chain" id="PRO_5046662903" evidence="2">
    <location>
        <begin position="31"/>
        <end position="177"/>
    </location>
</feature>
<protein>
    <submittedName>
        <fullName evidence="3">Copper chaperone PCu(A)C</fullName>
    </submittedName>
</protein>
<dbReference type="InterPro" id="IPR007410">
    <property type="entry name" value="LpqE-like"/>
</dbReference>
<gene>
    <name evidence="3" type="ORF">MWN34_06660</name>
</gene>
<keyword evidence="2" id="KW-0732">Signal</keyword>
<comment type="caution">
    <text evidence="3">The sequence shown here is derived from an EMBL/GenBank/DDBJ whole genome shotgun (WGS) entry which is preliminary data.</text>
</comment>
<dbReference type="Gene3D" id="2.60.40.1890">
    <property type="entry name" value="PCu(A)C copper chaperone"/>
    <property type="match status" value="1"/>
</dbReference>
<feature type="region of interest" description="Disordered" evidence="1">
    <location>
        <begin position="158"/>
        <end position="177"/>
    </location>
</feature>
<dbReference type="Proteomes" id="UP001203284">
    <property type="component" value="Unassembled WGS sequence"/>
</dbReference>
<evidence type="ECO:0000256" key="2">
    <source>
        <dbReference type="SAM" id="SignalP"/>
    </source>
</evidence>
<dbReference type="RefSeq" id="WP_247027843.1">
    <property type="nucleotide sequence ID" value="NZ_JALKCH010000004.1"/>
</dbReference>
<dbReference type="PANTHER" id="PTHR36302">
    <property type="entry name" value="BLR7088 PROTEIN"/>
    <property type="match status" value="1"/>
</dbReference>
<sequence>MNRSLSLGRTRLLAGLLGAATLLAPLVAQAHEYKIGALEIIHPWTRVTPNGAKVAGGYLIVENDGDTADRLIGATTEVAGRAEIHQMTVTDGVMTMRMLKDGAEVPAKGKLELAPGGYHIMMLDLKRPLVEGEKIKGTLTFAKAGTIAVDFKVESMKGPSPDAMKHDMKNMPATPAQ</sequence>
<dbReference type="Pfam" id="PF04314">
    <property type="entry name" value="PCuAC"/>
    <property type="match status" value="1"/>
</dbReference>
<evidence type="ECO:0000313" key="3">
    <source>
        <dbReference type="EMBL" id="MCK0196593.1"/>
    </source>
</evidence>
<dbReference type="SUPFAM" id="SSF110087">
    <property type="entry name" value="DR1885-like metal-binding protein"/>
    <property type="match status" value="1"/>
</dbReference>
<feature type="signal peptide" evidence="2">
    <location>
        <begin position="1"/>
        <end position="30"/>
    </location>
</feature>
<keyword evidence="4" id="KW-1185">Reference proteome</keyword>
<evidence type="ECO:0000256" key="1">
    <source>
        <dbReference type="SAM" id="MobiDB-lite"/>
    </source>
</evidence>
<evidence type="ECO:0000313" key="4">
    <source>
        <dbReference type="Proteomes" id="UP001203284"/>
    </source>
</evidence>
<accession>A0ABT0D9G9</accession>
<reference evidence="3 4" key="1">
    <citation type="submission" date="2022-04" db="EMBL/GenBank/DDBJ databases">
        <authorList>
            <person name="Grouzdev D.S."/>
            <person name="Pantiukh K.S."/>
            <person name="Krutkina M.S."/>
        </authorList>
    </citation>
    <scope>NUCLEOTIDE SEQUENCE [LARGE SCALE GENOMIC DNA]</scope>
    <source>
        <strain evidence="3 4">6x-1</strain>
    </source>
</reference>
<dbReference type="PANTHER" id="PTHR36302:SF1">
    <property type="entry name" value="COPPER CHAPERONE PCU(A)C"/>
    <property type="match status" value="1"/>
</dbReference>
<name>A0ABT0D9G9_9HYPH</name>
<proteinExistence type="predicted"/>
<dbReference type="InterPro" id="IPR058248">
    <property type="entry name" value="Lxx211020-like"/>
</dbReference>